<evidence type="ECO:0000259" key="7">
    <source>
        <dbReference type="Pfam" id="PF04932"/>
    </source>
</evidence>
<feature type="transmembrane region" description="Helical" evidence="5">
    <location>
        <begin position="315"/>
        <end position="338"/>
    </location>
</feature>
<evidence type="ECO:0000256" key="3">
    <source>
        <dbReference type="ARBA" id="ARBA00022989"/>
    </source>
</evidence>
<feature type="transmembrane region" description="Helical" evidence="5">
    <location>
        <begin position="181"/>
        <end position="214"/>
    </location>
</feature>
<dbReference type="RefSeq" id="WP_189988161.1">
    <property type="nucleotide sequence ID" value="NZ_BMZS01000003.1"/>
</dbReference>
<dbReference type="InterPro" id="IPR007016">
    <property type="entry name" value="O-antigen_ligase-rel_domated"/>
</dbReference>
<comment type="caution">
    <text evidence="8">The sequence shown here is derived from an EMBL/GenBank/DDBJ whole genome shotgun (WGS) entry which is preliminary data.</text>
</comment>
<dbReference type="AlphaFoldDB" id="A0A918XPZ3"/>
<comment type="subcellular location">
    <subcellularLocation>
        <location evidence="1">Membrane</location>
        <topology evidence="1">Multi-pass membrane protein</topology>
    </subcellularLocation>
</comment>
<reference evidence="8" key="2">
    <citation type="submission" date="2020-09" db="EMBL/GenBank/DDBJ databases">
        <authorList>
            <person name="Sun Q."/>
            <person name="Kim S."/>
        </authorList>
    </citation>
    <scope>NUCLEOTIDE SEQUENCE</scope>
    <source>
        <strain evidence="8">KCTC 42651</strain>
    </source>
</reference>
<dbReference type="PANTHER" id="PTHR37422:SF21">
    <property type="entry name" value="EXOQ-LIKE PROTEIN"/>
    <property type="match status" value="1"/>
</dbReference>
<gene>
    <name evidence="8" type="ORF">GCM10017083_13190</name>
</gene>
<dbReference type="EMBL" id="BMZS01000003">
    <property type="protein sequence ID" value="GHD45360.1"/>
    <property type="molecule type" value="Genomic_DNA"/>
</dbReference>
<feature type="transmembrane region" description="Helical" evidence="5">
    <location>
        <begin position="371"/>
        <end position="389"/>
    </location>
</feature>
<sequence length="395" mass="41052">MATGVLSAGLFLFPAVAAVSKQAMAPIAIALAVALLAVALWQDRRSARPWPPVALLFAAFASYVAVFHLPPALGDGGSAETLLKLGMLALMLWLASAGWTGLVRTARLNRAALWALAGLALGSAFLMIELTFDSPLHRLSDGIPSGVTVDPARNNRPAVALLLLAIPLAGLLARRVGRGPAVLAVLLGAAPVLAGQSAAAWVAGAVAVPVYLAARLWPRPVLVAGGVLALVFVVAAPPILATAYQVATRNEIRMPLSFTDRLEIWDHAAGEVRTAPWLGHGLGSVKHLPLTAEQRARYRFHKAPSTHAHNAALQVWVEFGAIGIAAGLVLLGLGAVAISRLNKAAQAIALTTASALLVIGMLSFGLWQETWLGLIGVTIVLLRLAALPVDPEPSA</sequence>
<feature type="signal peptide" evidence="6">
    <location>
        <begin position="1"/>
        <end position="17"/>
    </location>
</feature>
<reference evidence="8" key="1">
    <citation type="journal article" date="2014" name="Int. J. Syst. Evol. Microbiol.">
        <title>Complete genome sequence of Corynebacterium casei LMG S-19264T (=DSM 44701T), isolated from a smear-ripened cheese.</title>
        <authorList>
            <consortium name="US DOE Joint Genome Institute (JGI-PGF)"/>
            <person name="Walter F."/>
            <person name="Albersmeier A."/>
            <person name="Kalinowski J."/>
            <person name="Ruckert C."/>
        </authorList>
    </citation>
    <scope>NUCLEOTIDE SEQUENCE</scope>
    <source>
        <strain evidence="8">KCTC 42651</strain>
    </source>
</reference>
<keyword evidence="3 5" id="KW-1133">Transmembrane helix</keyword>
<evidence type="ECO:0000256" key="4">
    <source>
        <dbReference type="ARBA" id="ARBA00023136"/>
    </source>
</evidence>
<dbReference type="Pfam" id="PF04932">
    <property type="entry name" value="Wzy_C"/>
    <property type="match status" value="1"/>
</dbReference>
<organism evidence="8 9">
    <name type="scientific">Thalassobaculum fulvum</name>
    <dbReference type="NCBI Taxonomy" id="1633335"/>
    <lineage>
        <taxon>Bacteria</taxon>
        <taxon>Pseudomonadati</taxon>
        <taxon>Pseudomonadota</taxon>
        <taxon>Alphaproteobacteria</taxon>
        <taxon>Rhodospirillales</taxon>
        <taxon>Thalassobaculaceae</taxon>
        <taxon>Thalassobaculum</taxon>
    </lineage>
</organism>
<evidence type="ECO:0000256" key="5">
    <source>
        <dbReference type="SAM" id="Phobius"/>
    </source>
</evidence>
<feature type="transmembrane region" description="Helical" evidence="5">
    <location>
        <begin position="344"/>
        <end position="364"/>
    </location>
</feature>
<feature type="transmembrane region" description="Helical" evidence="5">
    <location>
        <begin position="157"/>
        <end position="174"/>
    </location>
</feature>
<evidence type="ECO:0000313" key="9">
    <source>
        <dbReference type="Proteomes" id="UP000630353"/>
    </source>
</evidence>
<feature type="transmembrane region" description="Helical" evidence="5">
    <location>
        <begin position="50"/>
        <end position="69"/>
    </location>
</feature>
<dbReference type="GO" id="GO:0016020">
    <property type="term" value="C:membrane"/>
    <property type="evidence" value="ECO:0007669"/>
    <property type="project" value="UniProtKB-SubCell"/>
</dbReference>
<feature type="transmembrane region" description="Helical" evidence="5">
    <location>
        <begin position="27"/>
        <end position="43"/>
    </location>
</feature>
<feature type="chain" id="PRO_5037908382" description="O-antigen ligase-related domain-containing protein" evidence="6">
    <location>
        <begin position="18"/>
        <end position="395"/>
    </location>
</feature>
<evidence type="ECO:0000256" key="2">
    <source>
        <dbReference type="ARBA" id="ARBA00022692"/>
    </source>
</evidence>
<feature type="domain" description="O-antigen ligase-related" evidence="7">
    <location>
        <begin position="184"/>
        <end position="325"/>
    </location>
</feature>
<dbReference type="PANTHER" id="PTHR37422">
    <property type="entry name" value="TEICHURONIC ACID BIOSYNTHESIS PROTEIN TUAE"/>
    <property type="match status" value="1"/>
</dbReference>
<keyword evidence="6" id="KW-0732">Signal</keyword>
<name>A0A918XPZ3_9PROT</name>
<accession>A0A918XPZ3</accession>
<proteinExistence type="predicted"/>
<evidence type="ECO:0000313" key="8">
    <source>
        <dbReference type="EMBL" id="GHD45360.1"/>
    </source>
</evidence>
<dbReference type="InterPro" id="IPR051533">
    <property type="entry name" value="WaaL-like"/>
</dbReference>
<feature type="transmembrane region" description="Helical" evidence="5">
    <location>
        <begin position="81"/>
        <end position="99"/>
    </location>
</feature>
<evidence type="ECO:0000256" key="1">
    <source>
        <dbReference type="ARBA" id="ARBA00004141"/>
    </source>
</evidence>
<keyword evidence="9" id="KW-1185">Reference proteome</keyword>
<protein>
    <recommendedName>
        <fullName evidence="7">O-antigen ligase-related domain-containing protein</fullName>
    </recommendedName>
</protein>
<dbReference type="Proteomes" id="UP000630353">
    <property type="component" value="Unassembled WGS sequence"/>
</dbReference>
<feature type="transmembrane region" description="Helical" evidence="5">
    <location>
        <begin position="111"/>
        <end position="132"/>
    </location>
</feature>
<evidence type="ECO:0000256" key="6">
    <source>
        <dbReference type="SAM" id="SignalP"/>
    </source>
</evidence>
<keyword evidence="4 5" id="KW-0472">Membrane</keyword>
<feature type="transmembrane region" description="Helical" evidence="5">
    <location>
        <begin position="220"/>
        <end position="244"/>
    </location>
</feature>
<keyword evidence="2 5" id="KW-0812">Transmembrane</keyword>